<proteinExistence type="inferred from homology"/>
<dbReference type="InterPro" id="IPR029044">
    <property type="entry name" value="Nucleotide-diphossugar_trans"/>
</dbReference>
<comment type="similarity">
    <text evidence="2">Belongs to the glycosyltransferase 2 family.</text>
</comment>
<dbReference type="Pfam" id="PF04138">
    <property type="entry name" value="GtrA_DPMS_TM"/>
    <property type="match status" value="1"/>
</dbReference>
<feature type="domain" description="GtrA/DPMS transmembrane" evidence="10">
    <location>
        <begin position="267"/>
        <end position="381"/>
    </location>
</feature>
<dbReference type="GO" id="GO:0004582">
    <property type="term" value="F:dolichyl-phosphate beta-D-mannosyltransferase activity"/>
    <property type="evidence" value="ECO:0007669"/>
    <property type="project" value="InterPro"/>
</dbReference>
<comment type="subcellular location">
    <subcellularLocation>
        <location evidence="1">Membrane</location>
        <topology evidence="1">Multi-pass membrane protein</topology>
    </subcellularLocation>
</comment>
<feature type="transmembrane region" description="Helical" evidence="8">
    <location>
        <begin position="264"/>
        <end position="285"/>
    </location>
</feature>
<dbReference type="PANTHER" id="PTHR43398">
    <property type="entry name" value="DOLICHOL-PHOSPHATE MANNOSYLTRANSFERASE SUBUNIT 1"/>
    <property type="match status" value="1"/>
</dbReference>
<keyword evidence="5 8" id="KW-0812">Transmembrane</keyword>
<dbReference type="CDD" id="cd06442">
    <property type="entry name" value="DPM1_like"/>
    <property type="match status" value="1"/>
</dbReference>
<keyword evidence="7 8" id="KW-0472">Membrane</keyword>
<evidence type="ECO:0000313" key="12">
    <source>
        <dbReference type="Proteomes" id="UP000182373"/>
    </source>
</evidence>
<dbReference type="GO" id="GO:0016020">
    <property type="term" value="C:membrane"/>
    <property type="evidence" value="ECO:0007669"/>
    <property type="project" value="UniProtKB-SubCell"/>
</dbReference>
<dbReference type="Gene3D" id="3.90.550.10">
    <property type="entry name" value="Spore Coat Polysaccharide Biosynthesis Protein SpsA, Chain A"/>
    <property type="match status" value="1"/>
</dbReference>
<organism evidence="11 12">
    <name type="scientific">Granulibacter bethesdensis</name>
    <dbReference type="NCBI Taxonomy" id="364410"/>
    <lineage>
        <taxon>Bacteria</taxon>
        <taxon>Pseudomonadati</taxon>
        <taxon>Pseudomonadota</taxon>
        <taxon>Alphaproteobacteria</taxon>
        <taxon>Acetobacterales</taxon>
        <taxon>Acetobacteraceae</taxon>
        <taxon>Granulibacter</taxon>
    </lineage>
</organism>
<dbReference type="InterPro" id="IPR007267">
    <property type="entry name" value="GtrA_DPMS_TM"/>
</dbReference>
<evidence type="ECO:0000259" key="9">
    <source>
        <dbReference type="Pfam" id="PF00535"/>
    </source>
</evidence>
<feature type="transmembrane region" description="Helical" evidence="8">
    <location>
        <begin position="330"/>
        <end position="351"/>
    </location>
</feature>
<evidence type="ECO:0000256" key="8">
    <source>
        <dbReference type="SAM" id="Phobius"/>
    </source>
</evidence>
<evidence type="ECO:0000259" key="10">
    <source>
        <dbReference type="Pfam" id="PF04138"/>
    </source>
</evidence>
<dbReference type="EMBL" id="CP018191">
    <property type="protein sequence ID" value="APH54766.1"/>
    <property type="molecule type" value="Genomic_DNA"/>
</dbReference>
<evidence type="ECO:0000256" key="4">
    <source>
        <dbReference type="ARBA" id="ARBA00022679"/>
    </source>
</evidence>
<keyword evidence="6 8" id="KW-1133">Transmembrane helix</keyword>
<dbReference type="GO" id="GO:0009247">
    <property type="term" value="P:glycolipid biosynthetic process"/>
    <property type="evidence" value="ECO:0007669"/>
    <property type="project" value="TreeGrafter"/>
</dbReference>
<feature type="transmembrane region" description="Helical" evidence="8">
    <location>
        <begin position="357"/>
        <end position="381"/>
    </location>
</feature>
<evidence type="ECO:0000256" key="7">
    <source>
        <dbReference type="ARBA" id="ARBA00023136"/>
    </source>
</evidence>
<reference evidence="12" key="1">
    <citation type="submission" date="2016-11" db="EMBL/GenBank/DDBJ databases">
        <title>Comparative genomic and phenotypic analysis of Granulibacter bethesdensis clinical isolates from patients with chronic granulomatous disease.</title>
        <authorList>
            <person name="Zarember K.A."/>
            <person name="Porcella S.F."/>
            <person name="Chu J."/>
            <person name="Ding L."/>
            <person name="Dahlstrom E."/>
            <person name="Barbian K."/>
            <person name="Martens C."/>
            <person name="Sykora L."/>
            <person name="Kramer S."/>
            <person name="Pettinato A.M."/>
            <person name="Hong H."/>
            <person name="Wald G."/>
            <person name="Berg L.J."/>
            <person name="Rogge L.S."/>
            <person name="Greenberg D.E."/>
            <person name="Falcone E.L."/>
            <person name="Neves J.F."/>
            <person name="Simoes M.J."/>
            <person name="Casal M."/>
            <person name="Rodriguez-Lopez F.C."/>
            <person name="Zelazny A."/>
            <person name="Gallin J.I."/>
            <person name="Holland S.M."/>
        </authorList>
    </citation>
    <scope>NUCLEOTIDE SEQUENCE [LARGE SCALE GENOMIC DNA]</scope>
    <source>
        <strain evidence="12">NIH9.1</strain>
    </source>
</reference>
<feature type="domain" description="Glycosyltransferase 2-like" evidence="9">
    <location>
        <begin position="30"/>
        <end position="195"/>
    </location>
</feature>
<dbReference type="InterPro" id="IPR001173">
    <property type="entry name" value="Glyco_trans_2-like"/>
</dbReference>
<dbReference type="InterPro" id="IPR039528">
    <property type="entry name" value="DPM1-like"/>
</dbReference>
<evidence type="ECO:0000256" key="1">
    <source>
        <dbReference type="ARBA" id="ARBA00004141"/>
    </source>
</evidence>
<dbReference type="EC" id="2.7.8.-" evidence="11"/>
<dbReference type="Pfam" id="PF00535">
    <property type="entry name" value="Glycos_transf_2"/>
    <property type="match status" value="1"/>
</dbReference>
<keyword evidence="4 11" id="KW-0808">Transferase</keyword>
<evidence type="ECO:0000313" key="11">
    <source>
        <dbReference type="EMBL" id="APH54766.1"/>
    </source>
</evidence>
<dbReference type="AlphaFoldDB" id="A0AAC9K7F9"/>
<evidence type="ECO:0000256" key="2">
    <source>
        <dbReference type="ARBA" id="ARBA00006739"/>
    </source>
</evidence>
<sequence>MLYALGMVEPAPLLSNSCSDPVRRDGVELTVIVPCYNELANVAPMVAKLDQALKDCRWEVLFVDDNSPDGTADAARDLARHDQRVRCIKRVGRRGLSSAVIEGVLACSSPFVAVMDGDLQHDETALRPMLGLLRSGACDIAVGSRHVEGGDASGLAGEWRHRLSQGGTRLAQAMLPVPLSDPMSGFFMMRQDRFEALAPRLTGQGFKILLDLLLASPQPLRVREVPCRFRDRVAGESKLNALVLIQFMALLVDKALHGVVPLRFLSFAGVGAIGLVVHLAVLLTVRPLMHFHLAQLLATIVAMAVNFELNNRITYADQRLRGRRLWAGRFMFFLVCGLGAAANIGIAQMIYEMDRAWSFAGATGAMIGLVWNYTVSATLIWRAR</sequence>
<dbReference type="SUPFAM" id="SSF53448">
    <property type="entry name" value="Nucleotide-diphospho-sugar transferases"/>
    <property type="match status" value="1"/>
</dbReference>
<gene>
    <name evidence="11" type="ORF">GbCGDNIH9_1464</name>
</gene>
<dbReference type="GO" id="GO:0000271">
    <property type="term" value="P:polysaccharide biosynthetic process"/>
    <property type="evidence" value="ECO:0007669"/>
    <property type="project" value="InterPro"/>
</dbReference>
<keyword evidence="3 11" id="KW-0328">Glycosyltransferase</keyword>
<protein>
    <submittedName>
        <fullName evidence="11">Undecaprenyl-phosphate mannosyltransferase</fullName>
        <ecNumber evidence="11">2.7.8.-</ecNumber>
    </submittedName>
</protein>
<evidence type="ECO:0000256" key="5">
    <source>
        <dbReference type="ARBA" id="ARBA00022692"/>
    </source>
</evidence>
<dbReference type="Proteomes" id="UP000182373">
    <property type="component" value="Chromosome"/>
</dbReference>
<name>A0AAC9K7F9_9PROT</name>
<accession>A0AAC9K7F9</accession>
<evidence type="ECO:0000256" key="6">
    <source>
        <dbReference type="ARBA" id="ARBA00022989"/>
    </source>
</evidence>
<evidence type="ECO:0000256" key="3">
    <source>
        <dbReference type="ARBA" id="ARBA00022676"/>
    </source>
</evidence>
<dbReference type="PANTHER" id="PTHR43398:SF1">
    <property type="entry name" value="DOLICHOL-PHOSPHATE MANNOSYLTRANSFERASE SUBUNIT 1"/>
    <property type="match status" value="1"/>
</dbReference>
<feature type="transmembrane region" description="Helical" evidence="8">
    <location>
        <begin position="291"/>
        <end position="309"/>
    </location>
</feature>